<name>A0A2A4AIV2_9CORY</name>
<evidence type="ECO:0008006" key="3">
    <source>
        <dbReference type="Google" id="ProtNLM"/>
    </source>
</evidence>
<dbReference type="EMBL" id="NWBP01000025">
    <property type="protein sequence ID" value="PCC82467.1"/>
    <property type="molecule type" value="Genomic_DNA"/>
</dbReference>
<comment type="caution">
    <text evidence="1">The sequence shown here is derived from an EMBL/GenBank/DDBJ whole genome shotgun (WGS) entry which is preliminary data.</text>
</comment>
<evidence type="ECO:0000313" key="2">
    <source>
        <dbReference type="Proteomes" id="UP000218690"/>
    </source>
</evidence>
<gene>
    <name evidence="1" type="ORF">COM45_09215</name>
</gene>
<dbReference type="InterPro" id="IPR010428">
    <property type="entry name" value="Zincin_1"/>
</dbReference>
<proteinExistence type="predicted"/>
<dbReference type="Proteomes" id="UP000218690">
    <property type="component" value="Unassembled WGS sequence"/>
</dbReference>
<dbReference type="AlphaFoldDB" id="A0A2A4AIV2"/>
<protein>
    <recommendedName>
        <fullName evidence="3">Metallopeptidase family protein</fullName>
    </recommendedName>
</protein>
<dbReference type="InterPro" id="IPR038555">
    <property type="entry name" value="Zincin_1_sf"/>
</dbReference>
<dbReference type="SUPFAM" id="SSF55486">
    <property type="entry name" value="Metalloproteases ('zincins'), catalytic domain"/>
    <property type="match status" value="1"/>
</dbReference>
<accession>A0A2A4AIV2</accession>
<organism evidence="1 2">
    <name type="scientific">Corynebacterium accolens</name>
    <dbReference type="NCBI Taxonomy" id="38284"/>
    <lineage>
        <taxon>Bacteria</taxon>
        <taxon>Bacillati</taxon>
        <taxon>Actinomycetota</taxon>
        <taxon>Actinomycetes</taxon>
        <taxon>Mycobacteriales</taxon>
        <taxon>Corynebacteriaceae</taxon>
        <taxon>Corynebacterium</taxon>
    </lineage>
</organism>
<sequence>MYLVSEERFDEMVNDALDKLPDEFVQRMRNLAILVEDFNAENPHLLGLYVGVALPDRTFDHTGFLPDTIFIYRGALQEWCNTEEELAHQVEVTVFHELGHYFGLEEHELHHLGWG</sequence>
<dbReference type="Pfam" id="PF06262">
    <property type="entry name" value="Zincin_1"/>
    <property type="match status" value="1"/>
</dbReference>
<dbReference type="CDD" id="cd12952">
    <property type="entry name" value="MMP_ACEL2062"/>
    <property type="match status" value="1"/>
</dbReference>
<dbReference type="Gene3D" id="3.30.2010.20">
    <property type="match status" value="1"/>
</dbReference>
<evidence type="ECO:0000313" key="1">
    <source>
        <dbReference type="EMBL" id="PCC82467.1"/>
    </source>
</evidence>
<reference evidence="1 2" key="1">
    <citation type="submission" date="2017-09" db="EMBL/GenBank/DDBJ databases">
        <title>Draft Genome Sequence of Corynebacterium accolens AH4003.</title>
        <authorList>
            <person name="Chen Y."/>
            <person name="Oosthuysen W.F."/>
            <person name="Kelley S."/>
            <person name="Horswill A."/>
        </authorList>
    </citation>
    <scope>NUCLEOTIDE SEQUENCE [LARGE SCALE GENOMIC DNA]</scope>
    <source>
        <strain evidence="1 2">AH4003</strain>
    </source>
</reference>